<name>A0AAN6ZPR8_9PEZI</name>
<proteinExistence type="predicted"/>
<feature type="compositionally biased region" description="Basic residues" evidence="2">
    <location>
        <begin position="326"/>
        <end position="337"/>
    </location>
</feature>
<feature type="domain" description="C2H2-type" evidence="3">
    <location>
        <begin position="718"/>
        <end position="746"/>
    </location>
</feature>
<dbReference type="GeneID" id="87813500"/>
<accession>A0AAN6ZPR8</accession>
<dbReference type="AlphaFoldDB" id="A0AAN6ZPR8"/>
<dbReference type="SMART" id="SM00355">
    <property type="entry name" value="ZnF_C2H2"/>
    <property type="match status" value="2"/>
</dbReference>
<feature type="compositionally biased region" description="Low complexity" evidence="2">
    <location>
        <begin position="66"/>
        <end position="86"/>
    </location>
</feature>
<dbReference type="Gene3D" id="3.30.160.60">
    <property type="entry name" value="Classic Zinc Finger"/>
    <property type="match status" value="1"/>
</dbReference>
<keyword evidence="5" id="KW-1185">Reference proteome</keyword>
<reference evidence="4" key="1">
    <citation type="journal article" date="2023" name="Mol. Phylogenet. Evol.">
        <title>Genome-scale phylogeny and comparative genomics of the fungal order Sordariales.</title>
        <authorList>
            <person name="Hensen N."/>
            <person name="Bonometti L."/>
            <person name="Westerberg I."/>
            <person name="Brannstrom I.O."/>
            <person name="Guillou S."/>
            <person name="Cros-Aarteil S."/>
            <person name="Calhoun S."/>
            <person name="Haridas S."/>
            <person name="Kuo A."/>
            <person name="Mondo S."/>
            <person name="Pangilinan J."/>
            <person name="Riley R."/>
            <person name="LaButti K."/>
            <person name="Andreopoulos B."/>
            <person name="Lipzen A."/>
            <person name="Chen C."/>
            <person name="Yan M."/>
            <person name="Daum C."/>
            <person name="Ng V."/>
            <person name="Clum A."/>
            <person name="Steindorff A."/>
            <person name="Ohm R.A."/>
            <person name="Martin F."/>
            <person name="Silar P."/>
            <person name="Natvig D.O."/>
            <person name="Lalanne C."/>
            <person name="Gautier V."/>
            <person name="Ament-Velasquez S.L."/>
            <person name="Kruys A."/>
            <person name="Hutchinson M.I."/>
            <person name="Powell A.J."/>
            <person name="Barry K."/>
            <person name="Miller A.N."/>
            <person name="Grigoriev I.V."/>
            <person name="Debuchy R."/>
            <person name="Gladieux P."/>
            <person name="Hiltunen Thoren M."/>
            <person name="Johannesson H."/>
        </authorList>
    </citation>
    <scope>NUCLEOTIDE SEQUENCE</scope>
    <source>
        <strain evidence="4">CBS 141.50</strain>
    </source>
</reference>
<evidence type="ECO:0000256" key="1">
    <source>
        <dbReference type="PROSITE-ProRule" id="PRU00042"/>
    </source>
</evidence>
<keyword evidence="1" id="KW-0479">Metal-binding</keyword>
<feature type="compositionally biased region" description="Polar residues" evidence="2">
    <location>
        <begin position="1"/>
        <end position="12"/>
    </location>
</feature>
<feature type="region of interest" description="Disordered" evidence="2">
    <location>
        <begin position="779"/>
        <end position="806"/>
    </location>
</feature>
<dbReference type="Proteomes" id="UP001302676">
    <property type="component" value="Unassembled WGS sequence"/>
</dbReference>
<evidence type="ECO:0000313" key="4">
    <source>
        <dbReference type="EMBL" id="KAK4144801.1"/>
    </source>
</evidence>
<dbReference type="GO" id="GO:0008270">
    <property type="term" value="F:zinc ion binding"/>
    <property type="evidence" value="ECO:0007669"/>
    <property type="project" value="UniProtKB-KW"/>
</dbReference>
<protein>
    <recommendedName>
        <fullName evidence="3">C2H2-type domain-containing protein</fullName>
    </recommendedName>
</protein>
<dbReference type="PROSITE" id="PS50157">
    <property type="entry name" value="ZINC_FINGER_C2H2_2"/>
    <property type="match status" value="1"/>
</dbReference>
<evidence type="ECO:0000256" key="2">
    <source>
        <dbReference type="SAM" id="MobiDB-lite"/>
    </source>
</evidence>
<comment type="caution">
    <text evidence="4">The sequence shown here is derived from an EMBL/GenBank/DDBJ whole genome shotgun (WGS) entry which is preliminary data.</text>
</comment>
<evidence type="ECO:0000313" key="5">
    <source>
        <dbReference type="Proteomes" id="UP001302676"/>
    </source>
</evidence>
<feature type="compositionally biased region" description="Basic residues" evidence="2">
    <location>
        <begin position="785"/>
        <end position="796"/>
    </location>
</feature>
<feature type="region of interest" description="Disordered" evidence="2">
    <location>
        <begin position="611"/>
        <end position="645"/>
    </location>
</feature>
<feature type="compositionally biased region" description="Basic and acidic residues" evidence="2">
    <location>
        <begin position="434"/>
        <end position="449"/>
    </location>
</feature>
<dbReference type="Pfam" id="PF10680">
    <property type="entry name" value="RRN9"/>
    <property type="match status" value="1"/>
</dbReference>
<keyword evidence="1" id="KW-0863">Zinc-finger</keyword>
<feature type="compositionally biased region" description="Basic residues" evidence="2">
    <location>
        <begin position="450"/>
        <end position="462"/>
    </location>
</feature>
<feature type="compositionally biased region" description="Low complexity" evidence="2">
    <location>
        <begin position="481"/>
        <end position="506"/>
    </location>
</feature>
<feature type="compositionally biased region" description="Low complexity" evidence="2">
    <location>
        <begin position="411"/>
        <end position="420"/>
    </location>
</feature>
<feature type="region of interest" description="Disordered" evidence="2">
    <location>
        <begin position="389"/>
        <end position="510"/>
    </location>
</feature>
<feature type="region of interest" description="Disordered" evidence="2">
    <location>
        <begin position="1"/>
        <end position="146"/>
    </location>
</feature>
<dbReference type="EMBL" id="MU853574">
    <property type="protein sequence ID" value="KAK4144801.1"/>
    <property type="molecule type" value="Genomic_DNA"/>
</dbReference>
<dbReference type="InterPro" id="IPR013087">
    <property type="entry name" value="Znf_C2H2_type"/>
</dbReference>
<feature type="compositionally biased region" description="Basic residues" evidence="2">
    <location>
        <begin position="35"/>
        <end position="47"/>
    </location>
</feature>
<reference evidence="4" key="2">
    <citation type="submission" date="2023-05" db="EMBL/GenBank/DDBJ databases">
        <authorList>
            <consortium name="Lawrence Berkeley National Laboratory"/>
            <person name="Steindorff A."/>
            <person name="Hensen N."/>
            <person name="Bonometti L."/>
            <person name="Westerberg I."/>
            <person name="Brannstrom I.O."/>
            <person name="Guillou S."/>
            <person name="Cros-Aarteil S."/>
            <person name="Calhoun S."/>
            <person name="Haridas S."/>
            <person name="Kuo A."/>
            <person name="Mondo S."/>
            <person name="Pangilinan J."/>
            <person name="Riley R."/>
            <person name="Labutti K."/>
            <person name="Andreopoulos B."/>
            <person name="Lipzen A."/>
            <person name="Chen C."/>
            <person name="Yanf M."/>
            <person name="Daum C."/>
            <person name="Ng V."/>
            <person name="Clum A."/>
            <person name="Ohm R."/>
            <person name="Martin F."/>
            <person name="Silar P."/>
            <person name="Natvig D."/>
            <person name="Lalanne C."/>
            <person name="Gautier V."/>
            <person name="Ament-Velasquez S.L."/>
            <person name="Kruys A."/>
            <person name="Hutchinson M.I."/>
            <person name="Powell A.J."/>
            <person name="Barry K."/>
            <person name="Miller A.N."/>
            <person name="Grigoriev I.V."/>
            <person name="Debuchy R."/>
            <person name="Gladieux P."/>
            <person name="Thoren M.H."/>
            <person name="Johannesson H."/>
        </authorList>
    </citation>
    <scope>NUCLEOTIDE SEQUENCE</scope>
    <source>
        <strain evidence="4">CBS 141.50</strain>
    </source>
</reference>
<feature type="region of interest" description="Disordered" evidence="2">
    <location>
        <begin position="278"/>
        <end position="352"/>
    </location>
</feature>
<evidence type="ECO:0000259" key="3">
    <source>
        <dbReference type="PROSITE" id="PS50157"/>
    </source>
</evidence>
<sequence>MDSNSDAKSNIQRDLYQEDDEDPISLASIPLTPSKRQRSHPPSHSHSHISISSSPVDDLESPGSAPPSTLKSTPHSPSSPPSASSTHQDEQHQDQPPEQEDEDQNDHLQDDTTSPPTSQADTTATNDDDPDADPHRPNRWNGPATTWMAWTATDRQAWYALEGVRRGDLSAHLFNALGLRRGLRRANGASEGDEEDGEAGIDVDVDGGWELGKAWTAWPMRAAEVPRDRLMPRAVDVNEPFTFRREEEPAFVGRNLEEEISAGMLRCAGERFRKRGLGGRLQGAEGGVMKSVENNDGGATTGGETDLDVGETTGWDDETDAAPSSSRRRLRSGKRRGGTSGAASPSFTPTLSADDERSYALLRPAARQIMSRLDATLMILHNQRMAGLGNLSESSTGEEDETDGEMPIKPPQKSSSVQTPTPQPQPTKRGRGRPRIERVLLEGETEHQMRLRIARKNRKKKPVLSMASEPESGAETERQQSQTRSIASSPASSRASSRSRGSSVSSETNREKFLTRWGLRNWKDVLSAAALAGFPPKVIARATQRCSTLFRQEMTMHTLHPRTTSAVIPSSNMAGSHMAGVETVRYVPGQPIPSSSEEDGDSDKELKLAQLRAVSRRSSVKPTSGMSSSESDESDPDNTRAGRQHNLLFCPHPSCRRSIEPFDRKSNLERHLQAVHDNRTPDPTEPAYQAVEEGDSAGYKRRRRSATPGLATHLCPHPKCPRAIEGFTKGSNLTRHLRTTHGGYLPDEHEEKDSADEMEGGIHVDRFLQPIKFRKGWRAEDMRQRQRMGRSAKRARMASEELDSFL</sequence>
<keyword evidence="1" id="KW-0862">Zinc</keyword>
<dbReference type="InterPro" id="IPR019622">
    <property type="entry name" value="Rrn9_dom"/>
</dbReference>
<dbReference type="RefSeq" id="XP_062638172.1">
    <property type="nucleotide sequence ID" value="XM_062776887.1"/>
</dbReference>
<organism evidence="4 5">
    <name type="scientific">Dichotomopilus funicola</name>
    <dbReference type="NCBI Taxonomy" id="1934379"/>
    <lineage>
        <taxon>Eukaryota</taxon>
        <taxon>Fungi</taxon>
        <taxon>Dikarya</taxon>
        <taxon>Ascomycota</taxon>
        <taxon>Pezizomycotina</taxon>
        <taxon>Sordariomycetes</taxon>
        <taxon>Sordariomycetidae</taxon>
        <taxon>Sordariales</taxon>
        <taxon>Chaetomiaceae</taxon>
        <taxon>Dichotomopilus</taxon>
    </lineage>
</organism>
<feature type="compositionally biased region" description="Acidic residues" evidence="2">
    <location>
        <begin position="305"/>
        <end position="320"/>
    </location>
</feature>
<gene>
    <name evidence="4" type="ORF">C8A04DRAFT_11230</name>
</gene>